<organism evidence="3">
    <name type="scientific">Culex pipiens</name>
    <name type="common">House mosquito</name>
    <dbReference type="NCBI Taxonomy" id="7175"/>
    <lineage>
        <taxon>Eukaryota</taxon>
        <taxon>Metazoa</taxon>
        <taxon>Ecdysozoa</taxon>
        <taxon>Arthropoda</taxon>
        <taxon>Hexapoda</taxon>
        <taxon>Insecta</taxon>
        <taxon>Pterygota</taxon>
        <taxon>Neoptera</taxon>
        <taxon>Endopterygota</taxon>
        <taxon>Diptera</taxon>
        <taxon>Nematocera</taxon>
        <taxon>Culicoidea</taxon>
        <taxon>Culicidae</taxon>
        <taxon>Culicinae</taxon>
        <taxon>Culicini</taxon>
        <taxon>Culex</taxon>
        <taxon>Culex</taxon>
    </lineage>
</organism>
<keyword evidence="2" id="KW-0732">Signal</keyword>
<feature type="compositionally biased region" description="Polar residues" evidence="1">
    <location>
        <begin position="68"/>
        <end position="79"/>
    </location>
</feature>
<feature type="region of interest" description="Disordered" evidence="1">
    <location>
        <begin position="127"/>
        <end position="163"/>
    </location>
</feature>
<accession>A0A8D8JPR6</accession>
<name>A0A8D8JPR6_CULPI</name>
<sequence>MNLRWFLALTLGCIVCLEWWTLCEAAGKKGRSSSGLAEPRGRRPTGRGRKLKLPDRNEEELHGKRNYRQTSSSGRNKNQSSRRKKCACPPCEKCPVCPICKESQSVDTDCKQRCRITTEKSPIAAITLQQTTEATSTTQSTTTTTTTPSTTTTRTTRRTTTKSPLGILLQTFGGLGNGFGSSSRNQERPTGGGFLGGVSFPNPFKNIIKIFSRISDLKRKIQKGVPNPFGMKTTKAATKCSKKSSNGKSDSKPKTDAIVVAIAEGGAGAPKSDGKQVACSKVIELKHPGKIYICME</sequence>
<feature type="compositionally biased region" description="Basic residues" evidence="1">
    <location>
        <begin position="42"/>
        <end position="51"/>
    </location>
</feature>
<feature type="region of interest" description="Disordered" evidence="1">
    <location>
        <begin position="29"/>
        <end position="89"/>
    </location>
</feature>
<evidence type="ECO:0000256" key="1">
    <source>
        <dbReference type="SAM" id="MobiDB-lite"/>
    </source>
</evidence>
<protein>
    <submittedName>
        <fullName evidence="3">(northern house mosquito) hypothetical protein</fullName>
    </submittedName>
</protein>
<evidence type="ECO:0000313" key="3">
    <source>
        <dbReference type="EMBL" id="CAG6576465.1"/>
    </source>
</evidence>
<feature type="compositionally biased region" description="Low complexity" evidence="1">
    <location>
        <begin position="127"/>
        <end position="154"/>
    </location>
</feature>
<evidence type="ECO:0000256" key="2">
    <source>
        <dbReference type="SAM" id="SignalP"/>
    </source>
</evidence>
<feature type="chain" id="PRO_5034501244" evidence="2">
    <location>
        <begin position="26"/>
        <end position="296"/>
    </location>
</feature>
<proteinExistence type="predicted"/>
<feature type="compositionally biased region" description="Basic and acidic residues" evidence="1">
    <location>
        <begin position="52"/>
        <end position="63"/>
    </location>
</feature>
<feature type="region of interest" description="Disordered" evidence="1">
    <location>
        <begin position="176"/>
        <end position="197"/>
    </location>
</feature>
<dbReference type="AlphaFoldDB" id="A0A8D8JPR6"/>
<dbReference type="EMBL" id="HBUE01296028">
    <property type="protein sequence ID" value="CAG6576465.1"/>
    <property type="molecule type" value="Transcribed_RNA"/>
</dbReference>
<feature type="compositionally biased region" description="Low complexity" evidence="1">
    <location>
        <begin position="232"/>
        <end position="248"/>
    </location>
</feature>
<feature type="signal peptide" evidence="2">
    <location>
        <begin position="1"/>
        <end position="25"/>
    </location>
</feature>
<feature type="region of interest" description="Disordered" evidence="1">
    <location>
        <begin position="225"/>
        <end position="253"/>
    </location>
</feature>
<reference evidence="3" key="1">
    <citation type="submission" date="2021-05" db="EMBL/GenBank/DDBJ databases">
        <authorList>
            <person name="Alioto T."/>
            <person name="Alioto T."/>
            <person name="Gomez Garrido J."/>
        </authorList>
    </citation>
    <scope>NUCLEOTIDE SEQUENCE</scope>
</reference>